<dbReference type="EMBL" id="JBHSNM010000002">
    <property type="protein sequence ID" value="MFC5570315.1"/>
    <property type="molecule type" value="Genomic_DNA"/>
</dbReference>
<name>A0ABW0SNH5_9GAMM</name>
<evidence type="ECO:0000256" key="1">
    <source>
        <dbReference type="SAM" id="MobiDB-lite"/>
    </source>
</evidence>
<evidence type="ECO:0000313" key="4">
    <source>
        <dbReference type="EMBL" id="MFC5570315.1"/>
    </source>
</evidence>
<feature type="domain" description="X-Tfes XVIPCD" evidence="3">
    <location>
        <begin position="496"/>
        <end position="598"/>
    </location>
</feature>
<accession>A0ABW0SNH5</accession>
<gene>
    <name evidence="4" type="ORF">ACFPN1_09625</name>
</gene>
<dbReference type="SUPFAM" id="SSF47090">
    <property type="entry name" value="PGBD-like"/>
    <property type="match status" value="1"/>
</dbReference>
<dbReference type="InterPro" id="IPR036365">
    <property type="entry name" value="PGBD-like_sf"/>
</dbReference>
<dbReference type="InterPro" id="IPR023346">
    <property type="entry name" value="Lysozyme-like_dom_sf"/>
</dbReference>
<dbReference type="RefSeq" id="WP_386754676.1">
    <property type="nucleotide sequence ID" value="NZ_JBHSNM010000002.1"/>
</dbReference>
<comment type="caution">
    <text evidence="4">The sequence shown here is derived from an EMBL/GenBank/DDBJ whole genome shotgun (WGS) entry which is preliminary data.</text>
</comment>
<evidence type="ECO:0000259" key="3">
    <source>
        <dbReference type="Pfam" id="PF20410"/>
    </source>
</evidence>
<dbReference type="Proteomes" id="UP001596036">
    <property type="component" value="Unassembled WGS sequence"/>
</dbReference>
<dbReference type="InterPro" id="IPR002477">
    <property type="entry name" value="Peptidoglycan-bd-like"/>
</dbReference>
<sequence length="626" mass="69122">MSGNPLLDLIRRGESGAAAYNAYNRGTYVDSEGNQRIRPADRPIDFSQLTVGQLQELQHASRRDPDRLFAVGKYQIIPQTMDDAVARLGLQPGERFTPQVQDRIFSEYLIVTKRPAIHDYIVGKPDATLHNAQYALACEWASFGDPSKEGRSHYGGANHGSITLEESATALNAMRTQYRTLIDRGVAPNDAWRSVATADHVQTQHQSPPANQEAAVAGITLNAAYDLGIRYDHVRYGLGAKNLANGRIDCAGWVKELQNASMSEVNREAGRTVFNNRDLFTTTTSDQMIRQTVERTGILHRSPLTADMLAEGMIIGENNGKQSWEPAGRYKGIDHITMVVRDPNSGNLMISQSRGGEGVEMIPLDRYLQSKQSRGVELYATDPLAKARDLIHSEGRSQSPHMAASPAPQARRGAGDDAVLQHGDKSKEVTRLQETLRRLGYRDADHRPLVADGDFGDRTRHALQAFQREHGLQGLGVAGPKTQALLRQADQQLLTHPEHPYHARYQQVLEKVHAAEAQRGIKPGPHSEQLAGALTVEVLRERIDRIDRVELNTQGSLARAVQVNPLRDEPALNRTTDAIGTQQASSQSLAESSEQARQVAINVQLQQQEEQRLHAQAPKPQAVQAH</sequence>
<dbReference type="SUPFAM" id="SSF53955">
    <property type="entry name" value="Lysozyme-like"/>
    <property type="match status" value="1"/>
</dbReference>
<reference evidence="5" key="1">
    <citation type="journal article" date="2019" name="Int. J. Syst. Evol. Microbiol.">
        <title>The Global Catalogue of Microorganisms (GCM) 10K type strain sequencing project: providing services to taxonomists for standard genome sequencing and annotation.</title>
        <authorList>
            <consortium name="The Broad Institute Genomics Platform"/>
            <consortium name="The Broad Institute Genome Sequencing Center for Infectious Disease"/>
            <person name="Wu L."/>
            <person name="Ma J."/>
        </authorList>
    </citation>
    <scope>NUCLEOTIDE SEQUENCE [LARGE SCALE GENOMIC DNA]</scope>
    <source>
        <strain evidence="5">KACC 11407</strain>
    </source>
</reference>
<dbReference type="Gene3D" id="1.10.101.10">
    <property type="entry name" value="PGBD-like superfamily/PGBD"/>
    <property type="match status" value="1"/>
</dbReference>
<evidence type="ECO:0000259" key="2">
    <source>
        <dbReference type="Pfam" id="PF01471"/>
    </source>
</evidence>
<dbReference type="InterPro" id="IPR036366">
    <property type="entry name" value="PGBDSf"/>
</dbReference>
<feature type="domain" description="Peptidoglycan binding-like" evidence="2">
    <location>
        <begin position="426"/>
        <end position="486"/>
    </location>
</feature>
<dbReference type="Gene3D" id="1.10.530.10">
    <property type="match status" value="1"/>
</dbReference>
<protein>
    <submittedName>
        <fullName evidence="4">XVIPCD domain-containing protein</fullName>
    </submittedName>
</protein>
<feature type="region of interest" description="Disordered" evidence="1">
    <location>
        <begin position="393"/>
        <end position="427"/>
    </location>
</feature>
<proteinExistence type="predicted"/>
<dbReference type="Pfam" id="PF01471">
    <property type="entry name" value="PG_binding_1"/>
    <property type="match status" value="1"/>
</dbReference>
<organism evidence="4 5">
    <name type="scientific">Lysobacter yangpyeongensis</name>
    <dbReference type="NCBI Taxonomy" id="346182"/>
    <lineage>
        <taxon>Bacteria</taxon>
        <taxon>Pseudomonadati</taxon>
        <taxon>Pseudomonadota</taxon>
        <taxon>Gammaproteobacteria</taxon>
        <taxon>Lysobacterales</taxon>
        <taxon>Lysobacteraceae</taxon>
        <taxon>Lysobacter</taxon>
    </lineage>
</organism>
<dbReference type="Pfam" id="PF20410">
    <property type="entry name" value="X-Tfes_XVIPCD"/>
    <property type="match status" value="1"/>
</dbReference>
<dbReference type="InterPro" id="IPR046519">
    <property type="entry name" value="X-Tfes_XVIPCD"/>
</dbReference>
<evidence type="ECO:0000313" key="5">
    <source>
        <dbReference type="Proteomes" id="UP001596036"/>
    </source>
</evidence>
<keyword evidence="5" id="KW-1185">Reference proteome</keyword>